<dbReference type="OrthoDB" id="76567at2759"/>
<reference evidence="1 2" key="1">
    <citation type="submission" date="2018-03" db="EMBL/GenBank/DDBJ databases">
        <title>Genomes of Pezizomycetes fungi and the evolution of truffles.</title>
        <authorList>
            <person name="Murat C."/>
            <person name="Payen T."/>
            <person name="Noel B."/>
            <person name="Kuo A."/>
            <person name="Martin F.M."/>
        </authorList>
    </citation>
    <scope>NUCLEOTIDE SEQUENCE [LARGE SCALE GENOMIC DNA]</scope>
    <source>
        <strain evidence="1">091103-1</strain>
    </source>
</reference>
<evidence type="ECO:0000313" key="1">
    <source>
        <dbReference type="EMBL" id="PWW75400.1"/>
    </source>
</evidence>
<sequence>MVYCPVTQQQFTSIDRIRDRRHKGLRFMYLKDEQALVVKIKIGITHEVANRIFETFLLRKAMAGGFEDDMAPMGSATMIAASGLKEPDSSYIPLSHLSPGSWPTLVVESGLFRCLPRLVIDSRWWLEKAKEPARIVILISVSREEMTLHIEKWENVIMPSSSVARADQNGPMLTPTKTQEIDIVGDVVTGAPLTLEFERFVLRQPRAGEGDIILDVNDLHTFATGIWRCTQ</sequence>
<protein>
    <submittedName>
        <fullName evidence="1">Uncharacterized protein</fullName>
    </submittedName>
</protein>
<proteinExistence type="predicted"/>
<comment type="caution">
    <text evidence="1">The sequence shown here is derived from an EMBL/GenBank/DDBJ whole genome shotgun (WGS) entry which is preliminary data.</text>
</comment>
<gene>
    <name evidence="1" type="ORF">C7212DRAFT_297308</name>
</gene>
<dbReference type="AlphaFoldDB" id="A0A317SNV9"/>
<name>A0A317SNV9_9PEZI</name>
<dbReference type="EMBL" id="PYWC01000046">
    <property type="protein sequence ID" value="PWW75400.1"/>
    <property type="molecule type" value="Genomic_DNA"/>
</dbReference>
<dbReference type="Proteomes" id="UP000246991">
    <property type="component" value="Unassembled WGS sequence"/>
</dbReference>
<evidence type="ECO:0000313" key="2">
    <source>
        <dbReference type="Proteomes" id="UP000246991"/>
    </source>
</evidence>
<accession>A0A317SNV9</accession>
<organism evidence="1 2">
    <name type="scientific">Tuber magnatum</name>
    <name type="common">white Piedmont truffle</name>
    <dbReference type="NCBI Taxonomy" id="42249"/>
    <lineage>
        <taxon>Eukaryota</taxon>
        <taxon>Fungi</taxon>
        <taxon>Dikarya</taxon>
        <taxon>Ascomycota</taxon>
        <taxon>Pezizomycotina</taxon>
        <taxon>Pezizomycetes</taxon>
        <taxon>Pezizales</taxon>
        <taxon>Tuberaceae</taxon>
        <taxon>Tuber</taxon>
    </lineage>
</organism>
<keyword evidence="2" id="KW-1185">Reference proteome</keyword>